<dbReference type="Proteomes" id="UP000602905">
    <property type="component" value="Unassembled WGS sequence"/>
</dbReference>
<feature type="compositionally biased region" description="Low complexity" evidence="1">
    <location>
        <begin position="115"/>
        <end position="126"/>
    </location>
</feature>
<dbReference type="AlphaFoldDB" id="A0A8H7HQT6"/>
<reference evidence="2" key="1">
    <citation type="submission" date="2020-09" db="EMBL/GenBank/DDBJ databases">
        <title>Comparative genome analyses of four rice-infecting Rhizoctonia solani isolates reveal extensive enrichment of homogalacturonan modification genes.</title>
        <authorList>
            <person name="Lee D.-Y."/>
            <person name="Jeon J."/>
            <person name="Kim K.-T."/>
            <person name="Cheong K."/>
            <person name="Song H."/>
            <person name="Choi G."/>
            <person name="Ko J."/>
            <person name="Opiyo S.O."/>
            <person name="Zuo S."/>
            <person name="Madhav S."/>
            <person name="Lee Y.-H."/>
            <person name="Wang G.-L."/>
        </authorList>
    </citation>
    <scope>NUCLEOTIDE SEQUENCE</scope>
    <source>
        <strain evidence="2">AG1-IA WGL</strain>
    </source>
</reference>
<evidence type="ECO:0000256" key="1">
    <source>
        <dbReference type="SAM" id="MobiDB-lite"/>
    </source>
</evidence>
<sequence length="419" mass="46356">MDQEEYETLLEITARCQLMDIDELRAGIKGKARSGSPSNPVSDLEFAYDAMEAEARATLQLIQDRKIARSVEHTSQDDIDLINTIAEIERREQADRQYALLLSTNPSASPPPSPTGSSLGTPASGSAFGGGPISQNTRYESPFASSSSSLSWSTFDASLGPRSSGSSLFDSVKPRAGSSTGKSAFVPSILRLPVGRSSVDCVICADSTSQAYQAPCGCFYDRQCLTELFDKATVDESLFPPRFAQGSLVQLHQTNEKKAQDCARNAGGRLAHSAKMRPMHPTFLARPILQRNKFLPLGVKKAGRLARAVTTWHEFCYLCARRWKECTCPQWDEDRLIAQAERRVVRDLGVLPTIARPAQLEARQMDIFRVAEDLRVNHECNHHIHGFSRRAGSGNCESCGEWLRSFLLVRISDYAQMKY</sequence>
<accession>A0A8H7HQT6</accession>
<feature type="region of interest" description="Disordered" evidence="1">
    <location>
        <begin position="161"/>
        <end position="181"/>
    </location>
</feature>
<dbReference type="EMBL" id="JACYCD010000053">
    <property type="protein sequence ID" value="KAF8705264.1"/>
    <property type="molecule type" value="Genomic_DNA"/>
</dbReference>
<evidence type="ECO:0000313" key="3">
    <source>
        <dbReference type="Proteomes" id="UP000602905"/>
    </source>
</evidence>
<proteinExistence type="predicted"/>
<organism evidence="2 3">
    <name type="scientific">Rhizoctonia solani</name>
    <dbReference type="NCBI Taxonomy" id="456999"/>
    <lineage>
        <taxon>Eukaryota</taxon>
        <taxon>Fungi</taxon>
        <taxon>Dikarya</taxon>
        <taxon>Basidiomycota</taxon>
        <taxon>Agaricomycotina</taxon>
        <taxon>Agaricomycetes</taxon>
        <taxon>Cantharellales</taxon>
        <taxon>Ceratobasidiaceae</taxon>
        <taxon>Rhizoctonia</taxon>
    </lineage>
</organism>
<evidence type="ECO:0000313" key="2">
    <source>
        <dbReference type="EMBL" id="KAF8705264.1"/>
    </source>
</evidence>
<feature type="non-terminal residue" evidence="2">
    <location>
        <position position="419"/>
    </location>
</feature>
<protein>
    <recommendedName>
        <fullName evidence="4">IBR domain-containing protein</fullName>
    </recommendedName>
</protein>
<dbReference type="OrthoDB" id="9977870at2759"/>
<feature type="region of interest" description="Disordered" evidence="1">
    <location>
        <begin position="103"/>
        <end position="132"/>
    </location>
</feature>
<gene>
    <name evidence="2" type="ORF">RHS03_05285</name>
</gene>
<evidence type="ECO:0008006" key="4">
    <source>
        <dbReference type="Google" id="ProtNLM"/>
    </source>
</evidence>
<name>A0A8H7HQT6_9AGAM</name>
<dbReference type="SUPFAM" id="SSF57850">
    <property type="entry name" value="RING/U-box"/>
    <property type="match status" value="1"/>
</dbReference>
<comment type="caution">
    <text evidence="2">The sequence shown here is derived from an EMBL/GenBank/DDBJ whole genome shotgun (WGS) entry which is preliminary data.</text>
</comment>